<name>A0A366HNL4_9BACT</name>
<dbReference type="EMBL" id="QNRR01000003">
    <property type="protein sequence ID" value="RBP45100.1"/>
    <property type="molecule type" value="Genomic_DNA"/>
</dbReference>
<feature type="transmembrane region" description="Helical" evidence="1">
    <location>
        <begin position="33"/>
        <end position="50"/>
    </location>
</feature>
<gene>
    <name evidence="2" type="ORF">DES53_10396</name>
</gene>
<keyword evidence="1" id="KW-1133">Transmembrane helix</keyword>
<reference evidence="2 3" key="1">
    <citation type="submission" date="2018-06" db="EMBL/GenBank/DDBJ databases">
        <title>Genomic Encyclopedia of Type Strains, Phase IV (KMG-IV): sequencing the most valuable type-strain genomes for metagenomic binning, comparative biology and taxonomic classification.</title>
        <authorList>
            <person name="Goeker M."/>
        </authorList>
    </citation>
    <scope>NUCLEOTIDE SEQUENCE [LARGE SCALE GENOMIC DNA]</scope>
    <source>
        <strain evidence="2 3">DSM 25532</strain>
    </source>
</reference>
<dbReference type="RefSeq" id="WP_113958242.1">
    <property type="nucleotide sequence ID" value="NZ_QNRR01000003.1"/>
</dbReference>
<protein>
    <submittedName>
        <fullName evidence="2">Uncharacterized protein</fullName>
    </submittedName>
</protein>
<proteinExistence type="predicted"/>
<accession>A0A366HNL4</accession>
<evidence type="ECO:0000313" key="3">
    <source>
        <dbReference type="Proteomes" id="UP000253426"/>
    </source>
</evidence>
<dbReference type="Proteomes" id="UP000253426">
    <property type="component" value="Unassembled WGS sequence"/>
</dbReference>
<feature type="transmembrane region" description="Helical" evidence="1">
    <location>
        <begin position="55"/>
        <end position="73"/>
    </location>
</feature>
<keyword evidence="3" id="KW-1185">Reference proteome</keyword>
<feature type="transmembrane region" description="Helical" evidence="1">
    <location>
        <begin position="85"/>
        <end position="107"/>
    </location>
</feature>
<organism evidence="2 3">
    <name type="scientific">Roseimicrobium gellanilyticum</name>
    <dbReference type="NCBI Taxonomy" id="748857"/>
    <lineage>
        <taxon>Bacteria</taxon>
        <taxon>Pseudomonadati</taxon>
        <taxon>Verrucomicrobiota</taxon>
        <taxon>Verrucomicrobiia</taxon>
        <taxon>Verrucomicrobiales</taxon>
        <taxon>Verrucomicrobiaceae</taxon>
        <taxon>Roseimicrobium</taxon>
    </lineage>
</organism>
<keyword evidence="1" id="KW-0472">Membrane</keyword>
<comment type="caution">
    <text evidence="2">The sequence shown here is derived from an EMBL/GenBank/DDBJ whole genome shotgun (WGS) entry which is preliminary data.</text>
</comment>
<sequence>MKRRDWIAAAVGLGLGLTPLTSSAITGSEIAQMVLGCSVAAPLIVSLIATRYVMLLAFIPGVIMAISVNAMHAMMADHAPGVGAFLWGMVSFSSFLAAPAFIVSGTVKLVRYLRGSLEEAESS</sequence>
<keyword evidence="1" id="KW-0812">Transmembrane</keyword>
<evidence type="ECO:0000313" key="2">
    <source>
        <dbReference type="EMBL" id="RBP45100.1"/>
    </source>
</evidence>
<evidence type="ECO:0000256" key="1">
    <source>
        <dbReference type="SAM" id="Phobius"/>
    </source>
</evidence>
<dbReference type="AlphaFoldDB" id="A0A366HNL4"/>